<evidence type="ECO:0000256" key="9">
    <source>
        <dbReference type="ARBA" id="ARBA00023235"/>
    </source>
</evidence>
<keyword evidence="2" id="KW-0963">Cytoplasm</keyword>
<dbReference type="InterPro" id="IPR005736">
    <property type="entry name" value="Reverse_gyrase"/>
</dbReference>
<evidence type="ECO:0000256" key="2">
    <source>
        <dbReference type="ARBA" id="ARBA00022490"/>
    </source>
</evidence>
<keyword evidence="7" id="KW-0799">Topoisomerase</keyword>
<dbReference type="GO" id="GO:0160097">
    <property type="term" value="F:reverse gyrase activity"/>
    <property type="evidence" value="ECO:0007669"/>
    <property type="project" value="UniProtKB-ARBA"/>
</dbReference>
<comment type="similarity">
    <text evidence="10">In the N-terminal section; belongs to the DEAD box helicase family. DDVD subfamily.</text>
</comment>
<evidence type="ECO:0000259" key="13">
    <source>
        <dbReference type="PROSITE" id="PS50880"/>
    </source>
</evidence>
<dbReference type="InterPro" id="IPR034142">
    <property type="entry name" value="TOPRIM_RevGyr"/>
</dbReference>
<dbReference type="CDD" id="cd03361">
    <property type="entry name" value="TOPRIM_TopoIA_RevGyr"/>
    <property type="match status" value="1"/>
</dbReference>
<dbReference type="Gene3D" id="2.60.510.20">
    <property type="match status" value="1"/>
</dbReference>
<dbReference type="PROSITE" id="PS52039">
    <property type="entry name" value="TOPO_IA_2"/>
    <property type="match status" value="1"/>
</dbReference>
<keyword evidence="3" id="KW-0479">Metal-binding</keyword>
<keyword evidence="9" id="KW-0413">Isomerase</keyword>
<dbReference type="Gene3D" id="1.10.290.10">
    <property type="entry name" value="Topoisomerase I, domain 4"/>
    <property type="match status" value="1"/>
</dbReference>
<evidence type="ECO:0000256" key="3">
    <source>
        <dbReference type="ARBA" id="ARBA00022723"/>
    </source>
</evidence>
<evidence type="ECO:0000256" key="1">
    <source>
        <dbReference type="ARBA" id="ARBA00004496"/>
    </source>
</evidence>
<dbReference type="InterPro" id="IPR003602">
    <property type="entry name" value="Topo_IA_DNA-bd_dom"/>
</dbReference>
<dbReference type="EMBL" id="QEFH01000023">
    <property type="protein sequence ID" value="PVU70582.1"/>
    <property type="molecule type" value="Genomic_DNA"/>
</dbReference>
<dbReference type="AlphaFoldDB" id="A0A2T9WRZ9"/>
<dbReference type="GO" id="GO:0005737">
    <property type="term" value="C:cytoplasm"/>
    <property type="evidence" value="ECO:0007669"/>
    <property type="project" value="UniProtKB-SubCell"/>
</dbReference>
<dbReference type="PANTHER" id="PTHR43505:SF1">
    <property type="entry name" value="REVERSE GYRASE"/>
    <property type="match status" value="1"/>
</dbReference>
<feature type="coiled-coil region" evidence="12">
    <location>
        <begin position="5"/>
        <end position="32"/>
    </location>
</feature>
<accession>A0A2T9WRZ9</accession>
<dbReference type="PANTHER" id="PTHR43505">
    <property type="entry name" value="REVERSE GYRASE"/>
    <property type="match status" value="1"/>
</dbReference>
<dbReference type="Pfam" id="PF01751">
    <property type="entry name" value="Toprim"/>
    <property type="match status" value="1"/>
</dbReference>
<reference evidence="15 16" key="1">
    <citation type="journal article" date="2015" name="Appl. Environ. Microbiol.">
        <title>Nanoarchaeota, Their Sulfolobales Host, and Nanoarchaeota Virus Distribution across Yellowstone National Park Hot Springs.</title>
        <authorList>
            <person name="Munson-McGee J.H."/>
            <person name="Field E.K."/>
            <person name="Bateson M."/>
            <person name="Rooney C."/>
            <person name="Stepanauskas R."/>
            <person name="Young M.J."/>
        </authorList>
    </citation>
    <scope>NUCLEOTIDE SEQUENCE [LARGE SCALE GENOMIC DNA]</scope>
    <source>
        <strain evidence="15">SCGC AB-777_O03</strain>
    </source>
</reference>
<evidence type="ECO:0000256" key="10">
    <source>
        <dbReference type="ARBA" id="ARBA00043976"/>
    </source>
</evidence>
<comment type="caution">
    <text evidence="15">The sequence shown here is derived from an EMBL/GenBank/DDBJ whole genome shotgun (WGS) entry which is preliminary data.</text>
</comment>
<evidence type="ECO:0000256" key="8">
    <source>
        <dbReference type="ARBA" id="ARBA00023125"/>
    </source>
</evidence>
<dbReference type="PROSITE" id="PS50880">
    <property type="entry name" value="TOPRIM"/>
    <property type="match status" value="1"/>
</dbReference>
<organism evidence="15 16">
    <name type="scientific">Nanobsidianus stetteri</name>
    <dbReference type="NCBI Taxonomy" id="1294122"/>
    <lineage>
        <taxon>Archaea</taxon>
        <taxon>Nanobdellota</taxon>
        <taxon>Candidatus Nanoarchaeia</taxon>
        <taxon>Nanoarchaeales</taxon>
        <taxon>Nanopusillaceae</taxon>
        <taxon>Candidatus Nanobsidianus</taxon>
    </lineage>
</organism>
<keyword evidence="6" id="KW-0460">Magnesium</keyword>
<name>A0A2T9WRZ9_NANST</name>
<sequence length="634" mass="73821">MYIFKEFSELNIKELKNEIEKERQLIKDIKAGKIYKEQKELIKVILFIVESPNKVKTISSFFGRPSIRNVGGLNVYEVSLGNMYLLITASKGHILELTTDNIGLFGIERKDGVFYPYYNTIKKCLSCGSQFTEYKDGKCPYCGSTNVDDSINRIKALQELAMEVDQIIIGTDPDTEGEMIAYSLYLVLYPFNRNIKRAEFHEVTKTAILNALENLRDIDLNLVKSQVVRRIEDRWLGFSLSQIVQKYFNKNWLSAGRVQTPVLGWIINRFDERNKSKSYILELKLENDRKLYIDTEIKNRREINKIIKNIKDKEINIVDYKEEKEEIQPLPPYITSTILQDANNILKIGVDRIMQILQELFESALITYHRTDSTRISPLGISIAKDYISQKFGENYFIARSWGEGGAHEAIRPTRPLDVDMLRNSIENGEIDIYINMTKYHYIIYDLIFTRFIQSQMKPVSVIKYTEKIKIPEINKEIELSGVKDVIDHGWDLIFPFRINVMKIQPIQNGIKIVEAIGKKVPKVRLYSQADIINLMKEKDIGRPSTYAMIVKKVMERGYVINKSNNLIPTKLGIEVYNFLEKNFGDFVSEKRTRDLEEIMDKISENKEDYRKVLESIYDETNMIIEKGKNIQKE</sequence>
<dbReference type="InterPro" id="IPR023405">
    <property type="entry name" value="Topo_IA_core_domain"/>
</dbReference>
<keyword evidence="8" id="KW-0238">DNA-binding</keyword>
<evidence type="ECO:0000259" key="14">
    <source>
        <dbReference type="PROSITE" id="PS52039"/>
    </source>
</evidence>
<dbReference type="InterPro" id="IPR003601">
    <property type="entry name" value="Topo_IA_2"/>
</dbReference>
<dbReference type="PRINTS" id="PR00417">
    <property type="entry name" value="PRTPISMRASEI"/>
</dbReference>
<protein>
    <submittedName>
        <fullName evidence="15">Reverse gyrase</fullName>
    </submittedName>
</protein>
<dbReference type="Proteomes" id="UP000245908">
    <property type="component" value="Unassembled WGS sequence"/>
</dbReference>
<keyword evidence="4 11" id="KW-0863">Zinc-finger</keyword>
<proteinExistence type="inferred from homology"/>
<dbReference type="Pfam" id="PF01131">
    <property type="entry name" value="Topoisom_bac"/>
    <property type="match status" value="1"/>
</dbReference>
<dbReference type="SMART" id="SM00436">
    <property type="entry name" value="TOP1Bc"/>
    <property type="match status" value="1"/>
</dbReference>
<dbReference type="SUPFAM" id="SSF56712">
    <property type="entry name" value="Prokaryotic type I DNA topoisomerase"/>
    <property type="match status" value="1"/>
</dbReference>
<dbReference type="GO" id="GO:0003677">
    <property type="term" value="F:DNA binding"/>
    <property type="evidence" value="ECO:0007669"/>
    <property type="project" value="UniProtKB-KW"/>
</dbReference>
<evidence type="ECO:0000313" key="16">
    <source>
        <dbReference type="Proteomes" id="UP000245908"/>
    </source>
</evidence>
<dbReference type="InterPro" id="IPR013824">
    <property type="entry name" value="Topo_IA_cen_sub1"/>
</dbReference>
<keyword evidence="5" id="KW-0862">Zinc</keyword>
<evidence type="ECO:0000256" key="11">
    <source>
        <dbReference type="PROSITE-ProRule" id="PRU01381"/>
    </source>
</evidence>
<comment type="subcellular location">
    <subcellularLocation>
        <location evidence="1">Cytoplasm</location>
    </subcellularLocation>
</comment>
<gene>
    <name evidence="15" type="primary">rgy</name>
    <name evidence="15" type="ORF">DDW05_02630</name>
</gene>
<evidence type="ECO:0000313" key="15">
    <source>
        <dbReference type="EMBL" id="PVU70582.1"/>
    </source>
</evidence>
<evidence type="ECO:0000256" key="12">
    <source>
        <dbReference type="SAM" id="Coils"/>
    </source>
</evidence>
<dbReference type="GO" id="GO:0008270">
    <property type="term" value="F:zinc ion binding"/>
    <property type="evidence" value="ECO:0007669"/>
    <property type="project" value="UniProtKB-KW"/>
</dbReference>
<dbReference type="CDD" id="cd00186">
    <property type="entry name" value="TOP1Ac"/>
    <property type="match status" value="1"/>
</dbReference>
<dbReference type="SMART" id="SM00493">
    <property type="entry name" value="TOPRIM"/>
    <property type="match status" value="1"/>
</dbReference>
<keyword evidence="12" id="KW-0175">Coiled coil</keyword>
<evidence type="ECO:0000256" key="6">
    <source>
        <dbReference type="ARBA" id="ARBA00022842"/>
    </source>
</evidence>
<feature type="domain" description="Toprim" evidence="13">
    <location>
        <begin position="44"/>
        <end position="203"/>
    </location>
</feature>
<dbReference type="Gene3D" id="3.40.50.140">
    <property type="match status" value="1"/>
</dbReference>
<evidence type="ECO:0000256" key="5">
    <source>
        <dbReference type="ARBA" id="ARBA00022833"/>
    </source>
</evidence>
<dbReference type="Gene3D" id="1.10.460.10">
    <property type="entry name" value="Topoisomerase I, domain 2"/>
    <property type="match status" value="1"/>
</dbReference>
<dbReference type="InterPro" id="IPR013826">
    <property type="entry name" value="Topo_IA_cen_sub3"/>
</dbReference>
<dbReference type="GO" id="GO:0006265">
    <property type="term" value="P:DNA topological change"/>
    <property type="evidence" value="ECO:0007669"/>
    <property type="project" value="InterPro"/>
</dbReference>
<dbReference type="NCBIfam" id="TIGR01054">
    <property type="entry name" value="rgy"/>
    <property type="match status" value="1"/>
</dbReference>
<evidence type="ECO:0000256" key="4">
    <source>
        <dbReference type="ARBA" id="ARBA00022771"/>
    </source>
</evidence>
<feature type="domain" description="Topo IA-type catalytic" evidence="14">
    <location>
        <begin position="219"/>
        <end position="625"/>
    </location>
</feature>
<dbReference type="SMART" id="SM00437">
    <property type="entry name" value="TOP1Ac"/>
    <property type="match status" value="1"/>
</dbReference>
<evidence type="ECO:0000256" key="7">
    <source>
        <dbReference type="ARBA" id="ARBA00023029"/>
    </source>
</evidence>
<dbReference type="InterPro" id="IPR006171">
    <property type="entry name" value="TOPRIM_dom"/>
</dbReference>
<dbReference type="InterPro" id="IPR013497">
    <property type="entry name" value="Topo_IA_cen"/>
</dbReference>
<dbReference type="PROSITE" id="PS52037">
    <property type="entry name" value="ZF_RG_C"/>
    <property type="match status" value="1"/>
</dbReference>